<dbReference type="KEGG" id="nyu:D7D52_06880"/>
<evidence type="ECO:0000256" key="1">
    <source>
        <dbReference type="SAM" id="Phobius"/>
    </source>
</evidence>
<dbReference type="EMBL" id="CP032568">
    <property type="protein sequence ID" value="AYF73623.1"/>
    <property type="molecule type" value="Genomic_DNA"/>
</dbReference>
<reference evidence="2 3" key="1">
    <citation type="submission" date="2018-09" db="EMBL/GenBank/DDBJ databases">
        <title>Nocardia yunnanensis sp. nov., an actinomycete isolated from a soil sample.</title>
        <authorList>
            <person name="Zhang J."/>
        </authorList>
    </citation>
    <scope>NUCLEOTIDE SEQUENCE [LARGE SCALE GENOMIC DNA]</scope>
    <source>
        <strain evidence="2 3">CFHS0054</strain>
    </source>
</reference>
<sequence length="67" mass="7280">MPGKDMDRIRARSALETAREQPVITAIAALPVVAVLGVVWWLLGFWPALLLLLVFGGVVVWKGKLLG</sequence>
<keyword evidence="1" id="KW-0472">Membrane</keyword>
<keyword evidence="3" id="KW-1185">Reference proteome</keyword>
<evidence type="ECO:0000313" key="2">
    <source>
        <dbReference type="EMBL" id="AYF73623.1"/>
    </source>
</evidence>
<dbReference type="Proteomes" id="UP000267164">
    <property type="component" value="Chromosome"/>
</dbReference>
<keyword evidence="1" id="KW-1133">Transmembrane helix</keyword>
<feature type="transmembrane region" description="Helical" evidence="1">
    <location>
        <begin position="48"/>
        <end position="66"/>
    </location>
</feature>
<keyword evidence="1" id="KW-0812">Transmembrane</keyword>
<feature type="transmembrane region" description="Helical" evidence="1">
    <location>
        <begin position="21"/>
        <end position="42"/>
    </location>
</feature>
<evidence type="ECO:0000313" key="3">
    <source>
        <dbReference type="Proteomes" id="UP000267164"/>
    </source>
</evidence>
<dbReference type="RefSeq" id="WP_120735552.1">
    <property type="nucleotide sequence ID" value="NZ_CP032568.1"/>
</dbReference>
<proteinExistence type="predicted"/>
<gene>
    <name evidence="2" type="ORF">D7D52_06880</name>
</gene>
<dbReference type="AlphaFoldDB" id="A0A386Z8Y8"/>
<protein>
    <submittedName>
        <fullName evidence="2">Uncharacterized protein</fullName>
    </submittedName>
</protein>
<name>A0A386Z8Y8_9NOCA</name>
<organism evidence="2 3">
    <name type="scientific">Nocardia yunnanensis</name>
    <dbReference type="NCBI Taxonomy" id="2382165"/>
    <lineage>
        <taxon>Bacteria</taxon>
        <taxon>Bacillati</taxon>
        <taxon>Actinomycetota</taxon>
        <taxon>Actinomycetes</taxon>
        <taxon>Mycobacteriales</taxon>
        <taxon>Nocardiaceae</taxon>
        <taxon>Nocardia</taxon>
    </lineage>
</organism>
<accession>A0A386Z8Y8</accession>